<feature type="non-terminal residue" evidence="1">
    <location>
        <position position="1"/>
    </location>
</feature>
<dbReference type="AlphaFoldDB" id="A0A8S3B5U2"/>
<evidence type="ECO:0000313" key="1">
    <source>
        <dbReference type="EMBL" id="CAF4799909.1"/>
    </source>
</evidence>
<sequence>TANLADIVRQMAEQQKTVSEKLSKENNEDKEQGIYQADIQEKLVELVDNRDELIMDAIDVTSCSEIADPLSSANHEKLINI</sequence>
<organism evidence="1 2">
    <name type="scientific">Rotaria magnacalcarata</name>
    <dbReference type="NCBI Taxonomy" id="392030"/>
    <lineage>
        <taxon>Eukaryota</taxon>
        <taxon>Metazoa</taxon>
        <taxon>Spiralia</taxon>
        <taxon>Gnathifera</taxon>
        <taxon>Rotifera</taxon>
        <taxon>Eurotatoria</taxon>
        <taxon>Bdelloidea</taxon>
        <taxon>Philodinida</taxon>
        <taxon>Philodinidae</taxon>
        <taxon>Rotaria</taxon>
    </lineage>
</organism>
<dbReference type="EMBL" id="CAJOBJ010149659">
    <property type="protein sequence ID" value="CAF4799909.1"/>
    <property type="molecule type" value="Genomic_DNA"/>
</dbReference>
<protein>
    <submittedName>
        <fullName evidence="1">Uncharacterized protein</fullName>
    </submittedName>
</protein>
<gene>
    <name evidence="1" type="ORF">GIL414_LOCUS47111</name>
</gene>
<comment type="caution">
    <text evidence="1">The sequence shown here is derived from an EMBL/GenBank/DDBJ whole genome shotgun (WGS) entry which is preliminary data.</text>
</comment>
<dbReference type="Proteomes" id="UP000681720">
    <property type="component" value="Unassembled WGS sequence"/>
</dbReference>
<accession>A0A8S3B5U2</accession>
<proteinExistence type="predicted"/>
<evidence type="ECO:0000313" key="2">
    <source>
        <dbReference type="Proteomes" id="UP000681720"/>
    </source>
</evidence>
<feature type="non-terminal residue" evidence="1">
    <location>
        <position position="81"/>
    </location>
</feature>
<name>A0A8S3B5U2_9BILA</name>
<reference evidence="1" key="1">
    <citation type="submission" date="2021-02" db="EMBL/GenBank/DDBJ databases">
        <authorList>
            <person name="Nowell W R."/>
        </authorList>
    </citation>
    <scope>NUCLEOTIDE SEQUENCE</scope>
</reference>